<sequence>MMYQGDRGTLERSTQRLERSNQVGDRPFSPSNLSASEFPQNLKTKIRILRLISRVLGTVLAGATLYLESRTIYTYATTHTIKRNNRGPWARKTSLWPSIMLLAASGISVIIGLLTMAAYTRSIRAANNVNFYETIITNTIEVAHILSWIVVAVLYRTGKTGHDLWGWACSPLAKKIEPSFDGVVDFATICRRGTTNWSLALASPAVTIFNLCIWVVVIQRMRYIKAQEKLEKQLALGPEEVGDF</sequence>
<keyword evidence="2" id="KW-0472">Membrane</keyword>
<comment type="caution">
    <text evidence="3">The sequence shown here is derived from an EMBL/GenBank/DDBJ whole genome shotgun (WGS) entry which is preliminary data.</text>
</comment>
<evidence type="ECO:0000256" key="2">
    <source>
        <dbReference type="SAM" id="Phobius"/>
    </source>
</evidence>
<feature type="transmembrane region" description="Helical" evidence="2">
    <location>
        <begin position="95"/>
        <end position="119"/>
    </location>
</feature>
<feature type="compositionally biased region" description="Basic and acidic residues" evidence="1">
    <location>
        <begin position="8"/>
        <end position="19"/>
    </location>
</feature>
<accession>A0A8H7TKP6</accession>
<feature type="transmembrane region" description="Helical" evidence="2">
    <location>
        <begin position="131"/>
        <end position="155"/>
    </location>
</feature>
<feature type="transmembrane region" description="Helical" evidence="2">
    <location>
        <begin position="197"/>
        <end position="217"/>
    </location>
</feature>
<name>A0A8H7TKP6_9HELO</name>
<dbReference type="Proteomes" id="UP000664132">
    <property type="component" value="Unassembled WGS sequence"/>
</dbReference>
<protein>
    <recommendedName>
        <fullName evidence="5">MARVEL domain-containing protein</fullName>
    </recommendedName>
</protein>
<dbReference type="PANTHER" id="PTHR42069">
    <property type="entry name" value="HYPHAL ANASTAMOSIS-8 PROTEIN"/>
    <property type="match status" value="1"/>
</dbReference>
<feature type="region of interest" description="Disordered" evidence="1">
    <location>
        <begin position="1"/>
        <end position="36"/>
    </location>
</feature>
<reference evidence="3" key="1">
    <citation type="submission" date="2021-02" db="EMBL/GenBank/DDBJ databases">
        <title>Genome sequence Cadophora malorum strain M34.</title>
        <authorList>
            <person name="Stefanovic E."/>
            <person name="Vu D."/>
            <person name="Scully C."/>
            <person name="Dijksterhuis J."/>
            <person name="Roader J."/>
            <person name="Houbraken J."/>
        </authorList>
    </citation>
    <scope>NUCLEOTIDE SEQUENCE</scope>
    <source>
        <strain evidence="3">M34</strain>
    </source>
</reference>
<dbReference type="AlphaFoldDB" id="A0A8H7TKP6"/>
<evidence type="ECO:0000313" key="3">
    <source>
        <dbReference type="EMBL" id="KAG4420965.1"/>
    </source>
</evidence>
<keyword evidence="4" id="KW-1185">Reference proteome</keyword>
<feature type="transmembrane region" description="Helical" evidence="2">
    <location>
        <begin position="48"/>
        <end position="67"/>
    </location>
</feature>
<proteinExistence type="predicted"/>
<organism evidence="3 4">
    <name type="scientific">Cadophora malorum</name>
    <dbReference type="NCBI Taxonomy" id="108018"/>
    <lineage>
        <taxon>Eukaryota</taxon>
        <taxon>Fungi</taxon>
        <taxon>Dikarya</taxon>
        <taxon>Ascomycota</taxon>
        <taxon>Pezizomycotina</taxon>
        <taxon>Leotiomycetes</taxon>
        <taxon>Helotiales</taxon>
        <taxon>Ploettnerulaceae</taxon>
        <taxon>Cadophora</taxon>
    </lineage>
</organism>
<gene>
    <name evidence="3" type="ORF">IFR04_005942</name>
</gene>
<keyword evidence="2" id="KW-1133">Transmembrane helix</keyword>
<keyword evidence="2" id="KW-0812">Transmembrane</keyword>
<evidence type="ECO:0008006" key="5">
    <source>
        <dbReference type="Google" id="ProtNLM"/>
    </source>
</evidence>
<evidence type="ECO:0000313" key="4">
    <source>
        <dbReference type="Proteomes" id="UP000664132"/>
    </source>
</evidence>
<dbReference type="PANTHER" id="PTHR42069:SF1">
    <property type="entry name" value="MARVEL DOMAIN-CONTAINING PROTEIN"/>
    <property type="match status" value="1"/>
</dbReference>
<dbReference type="EMBL" id="JAFJYH010000074">
    <property type="protein sequence ID" value="KAG4420965.1"/>
    <property type="molecule type" value="Genomic_DNA"/>
</dbReference>
<dbReference type="OrthoDB" id="5371583at2759"/>
<evidence type="ECO:0000256" key="1">
    <source>
        <dbReference type="SAM" id="MobiDB-lite"/>
    </source>
</evidence>